<evidence type="ECO:0000259" key="3">
    <source>
        <dbReference type="Pfam" id="PF03109"/>
    </source>
</evidence>
<dbReference type="PANTHER" id="PTHR45890">
    <property type="entry name" value="AARF DOMAIN CONTAINING KINASE 2 (PREDICTED)"/>
    <property type="match status" value="1"/>
</dbReference>
<proteinExistence type="inferred from homology"/>
<keyword evidence="4" id="KW-0418">Kinase</keyword>
<dbReference type="EMBL" id="QCYY01001279">
    <property type="protein sequence ID" value="ROT79188.1"/>
    <property type="molecule type" value="Genomic_DNA"/>
</dbReference>
<dbReference type="PANTHER" id="PTHR45890:SF1">
    <property type="entry name" value="AARF DOMAIN CONTAINING KINASE 2"/>
    <property type="match status" value="1"/>
</dbReference>
<organism evidence="4 5">
    <name type="scientific">Penaeus vannamei</name>
    <name type="common">Whiteleg shrimp</name>
    <name type="synonym">Litopenaeus vannamei</name>
    <dbReference type="NCBI Taxonomy" id="6689"/>
    <lineage>
        <taxon>Eukaryota</taxon>
        <taxon>Metazoa</taxon>
        <taxon>Ecdysozoa</taxon>
        <taxon>Arthropoda</taxon>
        <taxon>Crustacea</taxon>
        <taxon>Multicrustacea</taxon>
        <taxon>Malacostraca</taxon>
        <taxon>Eumalacostraca</taxon>
        <taxon>Eucarida</taxon>
        <taxon>Decapoda</taxon>
        <taxon>Dendrobranchiata</taxon>
        <taxon>Penaeoidea</taxon>
        <taxon>Penaeidae</taxon>
        <taxon>Penaeus</taxon>
    </lineage>
</organism>
<keyword evidence="5" id="KW-1185">Reference proteome</keyword>
<name>A0A423TRV0_PENVA</name>
<reference evidence="4 5" key="1">
    <citation type="submission" date="2018-04" db="EMBL/GenBank/DDBJ databases">
        <authorList>
            <person name="Zhang X."/>
            <person name="Yuan J."/>
            <person name="Li F."/>
            <person name="Xiang J."/>
        </authorList>
    </citation>
    <scope>NUCLEOTIDE SEQUENCE [LARGE SCALE GENOMIC DNA]</scope>
    <source>
        <tissue evidence="4">Muscle</tissue>
    </source>
</reference>
<feature type="domain" description="ABC1 atypical kinase-like" evidence="3">
    <location>
        <begin position="194"/>
        <end position="382"/>
    </location>
</feature>
<dbReference type="SUPFAM" id="SSF56112">
    <property type="entry name" value="Protein kinase-like (PK-like)"/>
    <property type="match status" value="1"/>
</dbReference>
<feature type="compositionally biased region" description="Basic and acidic residues" evidence="2">
    <location>
        <begin position="146"/>
        <end position="173"/>
    </location>
</feature>
<dbReference type="STRING" id="6689.A0A423TRV0"/>
<evidence type="ECO:0000256" key="2">
    <source>
        <dbReference type="SAM" id="MobiDB-lite"/>
    </source>
</evidence>
<reference evidence="4 5" key="2">
    <citation type="submission" date="2019-01" db="EMBL/GenBank/DDBJ databases">
        <title>The decoding of complex shrimp genome reveals the adaptation for benthos swimmer, frequently molting mechanism and breeding impact on genome.</title>
        <authorList>
            <person name="Sun Y."/>
            <person name="Gao Y."/>
            <person name="Yu Y."/>
        </authorList>
    </citation>
    <scope>NUCLEOTIDE SEQUENCE [LARGE SCALE GENOMIC DNA]</scope>
    <source>
        <tissue evidence="4">Muscle</tissue>
    </source>
</reference>
<dbReference type="GO" id="GO:0005739">
    <property type="term" value="C:mitochondrion"/>
    <property type="evidence" value="ECO:0007669"/>
    <property type="project" value="TreeGrafter"/>
</dbReference>
<dbReference type="AlphaFoldDB" id="A0A423TRV0"/>
<evidence type="ECO:0000313" key="5">
    <source>
        <dbReference type="Proteomes" id="UP000283509"/>
    </source>
</evidence>
<feature type="region of interest" description="Disordered" evidence="2">
    <location>
        <begin position="146"/>
        <end position="176"/>
    </location>
</feature>
<sequence length="480" mass="54635">PILIKLGQWASTRRDLFPDSCCRQFAKLQRSVKPHSWKYTKYMMKKSFGPDWRKIFVKFDNNRNPVGSGCVAQVYKVWMSAEAITDEEILTEILSEMEDDVSDSFEGMHVIGFRSLLGLDDGEEVKQKRIIEEWREKRDQMRREAEEKERRRAGIEKEEQNEWQEGVHDKSLPLEEAPPEDLDGLSLWQLRFCTLCVQEFAEVMSYQIDLKLEAENLELFAENFADNPYVRFPRILRPYVTRKVLVETFEEGEQMIDFIGTTGEDKPAELKKRLAEIGVDALLKMVFVDNLVHGDLHPGNILVQNNSAKEEGSNAASGDVVKFMMVDVGCDTFVMHVEPDPNPLRICLLDCGVASRLKEKDLANFKAVFRQVVFGDGESVADLFLNNSEHCCKDPEAFKAEMTSLVNSAREDTIALSQIDVGVLLQQVLGILLRHQVRLESAFSAVVLAVFVLEGLGRTLDPNMDILERARPILVTGKVK</sequence>
<dbReference type="Pfam" id="PF03109">
    <property type="entry name" value="ABC1"/>
    <property type="match status" value="1"/>
</dbReference>
<evidence type="ECO:0000313" key="4">
    <source>
        <dbReference type="EMBL" id="ROT79188.1"/>
    </source>
</evidence>
<dbReference type="OrthoDB" id="427480at2759"/>
<dbReference type="Proteomes" id="UP000283509">
    <property type="component" value="Unassembled WGS sequence"/>
</dbReference>
<dbReference type="InterPro" id="IPR052402">
    <property type="entry name" value="ADCK_kinase"/>
</dbReference>
<comment type="similarity">
    <text evidence="1">Belongs to the protein kinase superfamily. ADCK protein kinase family.</text>
</comment>
<dbReference type="InterPro" id="IPR004147">
    <property type="entry name" value="ABC1_dom"/>
</dbReference>
<keyword evidence="4" id="KW-0808">Transferase</keyword>
<evidence type="ECO:0000256" key="1">
    <source>
        <dbReference type="ARBA" id="ARBA00009670"/>
    </source>
</evidence>
<dbReference type="InterPro" id="IPR011009">
    <property type="entry name" value="Kinase-like_dom_sf"/>
</dbReference>
<gene>
    <name evidence="4" type="ORF">C7M84_002101</name>
</gene>
<protein>
    <submittedName>
        <fullName evidence="4">Uncharacterized aarF domain-containing protein kinase 2-like</fullName>
    </submittedName>
</protein>
<feature type="non-terminal residue" evidence="4">
    <location>
        <position position="1"/>
    </location>
</feature>
<dbReference type="GO" id="GO:0016301">
    <property type="term" value="F:kinase activity"/>
    <property type="evidence" value="ECO:0007669"/>
    <property type="project" value="UniProtKB-KW"/>
</dbReference>
<accession>A0A423TRV0</accession>
<comment type="caution">
    <text evidence="4">The sequence shown here is derived from an EMBL/GenBank/DDBJ whole genome shotgun (WGS) entry which is preliminary data.</text>
</comment>